<name>X8APG1_MYCXE</name>
<evidence type="ECO:0000259" key="1">
    <source>
        <dbReference type="Pfam" id="PF06722"/>
    </source>
</evidence>
<dbReference type="SUPFAM" id="SSF53756">
    <property type="entry name" value="UDP-Glycosyltransferase/glycogen phosphorylase"/>
    <property type="match status" value="1"/>
</dbReference>
<comment type="caution">
    <text evidence="2">The sequence shown here is derived from an EMBL/GenBank/DDBJ whole genome shotgun (WGS) entry which is preliminary data.</text>
</comment>
<dbReference type="CDD" id="cd03784">
    <property type="entry name" value="GT1_Gtf-like"/>
    <property type="match status" value="1"/>
</dbReference>
<dbReference type="Pfam" id="PF06722">
    <property type="entry name" value="EryCIII-like_C"/>
    <property type="match status" value="1"/>
</dbReference>
<dbReference type="PATRIC" id="fig|1299334.3.peg.5422"/>
<accession>X8APG1</accession>
<dbReference type="GO" id="GO:0017000">
    <property type="term" value="P:antibiotic biosynthetic process"/>
    <property type="evidence" value="ECO:0007669"/>
    <property type="project" value="UniProtKB-ARBA"/>
</dbReference>
<organism evidence="2">
    <name type="scientific">Mycobacterium xenopi 4042</name>
    <dbReference type="NCBI Taxonomy" id="1299334"/>
    <lineage>
        <taxon>Bacteria</taxon>
        <taxon>Bacillati</taxon>
        <taxon>Actinomycetota</taxon>
        <taxon>Actinomycetes</taxon>
        <taxon>Mycobacteriales</taxon>
        <taxon>Mycobacteriaceae</taxon>
        <taxon>Mycobacterium</taxon>
    </lineage>
</organism>
<dbReference type="Gene3D" id="3.40.50.2000">
    <property type="entry name" value="Glycogen Phosphorylase B"/>
    <property type="match status" value="2"/>
</dbReference>
<evidence type="ECO:0000313" key="2">
    <source>
        <dbReference type="EMBL" id="EUA32923.1"/>
    </source>
</evidence>
<protein>
    <submittedName>
        <fullName evidence="2">Glycosyltransferase family 28 N-terminal domain protein</fullName>
    </submittedName>
</protein>
<dbReference type="InterPro" id="IPR010610">
    <property type="entry name" value="EryCIII-like_C"/>
</dbReference>
<dbReference type="InterPro" id="IPR002213">
    <property type="entry name" value="UDP_glucos_trans"/>
</dbReference>
<proteinExistence type="predicted"/>
<dbReference type="EMBL" id="JAOB01000050">
    <property type="protein sequence ID" value="EUA32923.1"/>
    <property type="molecule type" value="Genomic_DNA"/>
</dbReference>
<reference evidence="2" key="1">
    <citation type="submission" date="2014-01" db="EMBL/GenBank/DDBJ databases">
        <authorList>
            <person name="Brown-Elliot B."/>
            <person name="Wallace R."/>
            <person name="Lenaerts A."/>
            <person name="Ordway D."/>
            <person name="DeGroote M.A."/>
            <person name="Parker T."/>
            <person name="Sizemore C."/>
            <person name="Tallon L.J."/>
            <person name="Sadzewicz L.K."/>
            <person name="Sengamalay N."/>
            <person name="Fraser C.M."/>
            <person name="Hine E."/>
            <person name="Shefchek K.A."/>
            <person name="Das S.P."/>
            <person name="Tettelin H."/>
        </authorList>
    </citation>
    <scope>NUCLEOTIDE SEQUENCE [LARGE SCALE GENOMIC DNA]</scope>
    <source>
        <strain evidence="2">4042</strain>
    </source>
</reference>
<gene>
    <name evidence="2" type="ORF">I553_8997</name>
</gene>
<dbReference type="InterPro" id="IPR050426">
    <property type="entry name" value="Glycosyltransferase_28"/>
</dbReference>
<keyword evidence="2" id="KW-0808">Transferase</keyword>
<dbReference type="GO" id="GO:0008194">
    <property type="term" value="F:UDP-glycosyltransferase activity"/>
    <property type="evidence" value="ECO:0007669"/>
    <property type="project" value="InterPro"/>
</dbReference>
<dbReference type="GO" id="GO:0016758">
    <property type="term" value="F:hexosyltransferase activity"/>
    <property type="evidence" value="ECO:0007669"/>
    <property type="project" value="UniProtKB-ARBA"/>
</dbReference>
<dbReference type="AlphaFoldDB" id="X8APG1"/>
<dbReference type="PANTHER" id="PTHR48050">
    <property type="entry name" value="STEROL 3-BETA-GLUCOSYLTRANSFERASE"/>
    <property type="match status" value="1"/>
</dbReference>
<dbReference type="PANTHER" id="PTHR48050:SF13">
    <property type="entry name" value="STEROL 3-BETA-GLUCOSYLTRANSFERASE UGT80A2"/>
    <property type="match status" value="1"/>
</dbReference>
<feature type="domain" description="Erythromycin biosynthesis protein CIII-like C-terminal" evidence="1">
    <location>
        <begin position="254"/>
        <end position="344"/>
    </location>
</feature>
<sequence>MGDVEAAGLAAMAYGMDSQALIDTHRDFWTSLFRNFWNIPEVRRLWREVWNPGIQSWQEMSKALTSLTDGADLLLSGISFQEGAANIAEYYGIPLVTLHTFPIRANGYLVPILPAPLGRRAITALEWLHWRMTRKVEDEQRRELGLPKAKGPSPRRIAERGALEIQAYDEVCFPKLSAQWAKFDGQRPFVGALTLESPTDADEEVASWIAEGTPPIFFGFGSIPVESPANTLAMIAAACTQLGERALVCSAWSDFSGLPHFDHVKVVGAVDFAAIFPTCRVVVHHGGAGTTAVGLRAGVPTVILWTWPDQSLRGAALKRLKVGTSRRFSSTTLESLVADLRTVLAPGT</sequence>
<dbReference type="FunFam" id="3.40.50.2000:FF:000009">
    <property type="entry name" value="Sterol 3-beta-glucosyltransferase UGT80A2"/>
    <property type="match status" value="1"/>
</dbReference>